<evidence type="ECO:0000313" key="3">
    <source>
        <dbReference type="Proteomes" id="UP000271683"/>
    </source>
</evidence>
<name>A0A3N1GVW0_9ACTN</name>
<organism evidence="2 3">
    <name type="scientific">Couchioplanes caeruleus</name>
    <dbReference type="NCBI Taxonomy" id="56438"/>
    <lineage>
        <taxon>Bacteria</taxon>
        <taxon>Bacillati</taxon>
        <taxon>Actinomycetota</taxon>
        <taxon>Actinomycetes</taxon>
        <taxon>Micromonosporales</taxon>
        <taxon>Micromonosporaceae</taxon>
        <taxon>Couchioplanes</taxon>
    </lineage>
</organism>
<accession>A0A3N1GVW0</accession>
<evidence type="ECO:0000313" key="2">
    <source>
        <dbReference type="EMBL" id="ROP34413.1"/>
    </source>
</evidence>
<feature type="compositionally biased region" description="Basic and acidic residues" evidence="1">
    <location>
        <begin position="108"/>
        <end position="117"/>
    </location>
</feature>
<dbReference type="EMBL" id="RJKL01000001">
    <property type="protein sequence ID" value="ROP34413.1"/>
    <property type="molecule type" value="Genomic_DNA"/>
</dbReference>
<gene>
    <name evidence="2" type="ORF">EDD30_7500</name>
</gene>
<evidence type="ECO:0000256" key="1">
    <source>
        <dbReference type="SAM" id="MobiDB-lite"/>
    </source>
</evidence>
<reference evidence="2 3" key="1">
    <citation type="submission" date="2018-11" db="EMBL/GenBank/DDBJ databases">
        <title>Sequencing the genomes of 1000 actinobacteria strains.</title>
        <authorList>
            <person name="Klenk H.-P."/>
        </authorList>
    </citation>
    <scope>NUCLEOTIDE SEQUENCE [LARGE SCALE GENOMIC DNA]</scope>
    <source>
        <strain evidence="2 3">DSM 43634</strain>
    </source>
</reference>
<feature type="region of interest" description="Disordered" evidence="1">
    <location>
        <begin position="64"/>
        <end position="167"/>
    </location>
</feature>
<dbReference type="Proteomes" id="UP000271683">
    <property type="component" value="Unassembled WGS sequence"/>
</dbReference>
<comment type="caution">
    <text evidence="2">The sequence shown here is derived from an EMBL/GenBank/DDBJ whole genome shotgun (WGS) entry which is preliminary data.</text>
</comment>
<sequence length="273" mass="28218">MTALLIAQVAADPAHPAAASADLLLAAFLDQAGGDAPARLTDAVSRRRADPNVTTDEVRRLDAAAERGRGLVRRPGASRSNPHRQPAGPRPADAGMSPGTRATRPHGHRDPRLDRPGFCEPGEPGVQQGGVVATSSKASASLAKPTSMTTGPGSFAGSARSGPGGGGGLRLRACRSVRNLLAVGEPWTSRTARSICGLSWPCSALSSARGWPSCCSGEGGRCPGGCWSRGRWSPPVMPWWCSCGGGLGHGRRADDTTHSLSSRVLPLLSAIWR</sequence>
<proteinExistence type="predicted"/>
<protein>
    <submittedName>
        <fullName evidence="2">Uncharacterized protein</fullName>
    </submittedName>
</protein>
<feature type="compositionally biased region" description="Low complexity" evidence="1">
    <location>
        <begin position="120"/>
        <end position="161"/>
    </location>
</feature>
<dbReference type="AlphaFoldDB" id="A0A3N1GVW0"/>